<gene>
    <name evidence="1" type="ORF">SAMN05421756_102162</name>
</gene>
<protein>
    <recommendedName>
        <fullName evidence="3">DUF1905 domain-containing protein</fullName>
    </recommendedName>
</protein>
<dbReference type="Gene3D" id="2.40.30.100">
    <property type="entry name" value="AF2212/PG0164-like"/>
    <property type="match status" value="1"/>
</dbReference>
<reference evidence="2" key="1">
    <citation type="submission" date="2016-10" db="EMBL/GenBank/DDBJ databases">
        <authorList>
            <person name="Varghese N."/>
            <person name="Submissions S."/>
        </authorList>
    </citation>
    <scope>NUCLEOTIDE SEQUENCE [LARGE SCALE GENOMIC DNA]</scope>
    <source>
        <strain evidence="2">CGMCC 4.6856</strain>
    </source>
</reference>
<proteinExistence type="predicted"/>
<organism evidence="1 2">
    <name type="scientific">Microlunatus flavus</name>
    <dbReference type="NCBI Taxonomy" id="1036181"/>
    <lineage>
        <taxon>Bacteria</taxon>
        <taxon>Bacillati</taxon>
        <taxon>Actinomycetota</taxon>
        <taxon>Actinomycetes</taxon>
        <taxon>Propionibacteriales</taxon>
        <taxon>Propionibacteriaceae</taxon>
        <taxon>Microlunatus</taxon>
    </lineage>
</organism>
<keyword evidence="2" id="KW-1185">Reference proteome</keyword>
<name>A0A1H9CDB7_9ACTN</name>
<dbReference type="Pfam" id="PF08922">
    <property type="entry name" value="DUF1905"/>
    <property type="match status" value="1"/>
</dbReference>
<dbReference type="InterPro" id="IPR015018">
    <property type="entry name" value="DUF1905"/>
</dbReference>
<sequence>MEREFEGVLVEWRGPAPFHFVRVPDEICDDLRQVAPLVSYGWGMVPARVVVGASTWETSLYPKDGGYLVGVRDRYRRAEGLAVGDRVVVRLEVDTP</sequence>
<evidence type="ECO:0000313" key="1">
    <source>
        <dbReference type="EMBL" id="SEP99011.1"/>
    </source>
</evidence>
<dbReference type="Proteomes" id="UP000198504">
    <property type="component" value="Unassembled WGS sequence"/>
</dbReference>
<dbReference type="RefSeq" id="WP_091178084.1">
    <property type="nucleotide sequence ID" value="NZ_FOFA01000002.1"/>
</dbReference>
<dbReference type="STRING" id="1036181.SAMN05421756_102162"/>
<dbReference type="AlphaFoldDB" id="A0A1H9CDB7"/>
<dbReference type="SUPFAM" id="SSF141694">
    <property type="entry name" value="AF2212/PG0164-like"/>
    <property type="match status" value="1"/>
</dbReference>
<evidence type="ECO:0008006" key="3">
    <source>
        <dbReference type="Google" id="ProtNLM"/>
    </source>
</evidence>
<evidence type="ECO:0000313" key="2">
    <source>
        <dbReference type="Proteomes" id="UP000198504"/>
    </source>
</evidence>
<dbReference type="InterPro" id="IPR037079">
    <property type="entry name" value="AF2212/PG0164-like_sf"/>
</dbReference>
<accession>A0A1H9CDB7</accession>
<dbReference type="EMBL" id="FOFA01000002">
    <property type="protein sequence ID" value="SEP99011.1"/>
    <property type="molecule type" value="Genomic_DNA"/>
</dbReference>
<dbReference type="OrthoDB" id="9808666at2"/>